<evidence type="ECO:0000313" key="2">
    <source>
        <dbReference type="EMBL" id="KAK7026932.1"/>
    </source>
</evidence>
<protein>
    <recommendedName>
        <fullName evidence="4">Helicase ATP-binding domain-containing protein</fullName>
    </recommendedName>
</protein>
<dbReference type="AlphaFoldDB" id="A0AAW0BL64"/>
<gene>
    <name evidence="2" type="ORF">R3P38DRAFT_2777065</name>
</gene>
<evidence type="ECO:0008006" key="4">
    <source>
        <dbReference type="Google" id="ProtNLM"/>
    </source>
</evidence>
<dbReference type="EMBL" id="JAWWNJ010000030">
    <property type="protein sequence ID" value="KAK7026932.1"/>
    <property type="molecule type" value="Genomic_DNA"/>
</dbReference>
<dbReference type="InterPro" id="IPR027417">
    <property type="entry name" value="P-loop_NTPase"/>
</dbReference>
<feature type="compositionally biased region" description="Basic and acidic residues" evidence="1">
    <location>
        <begin position="168"/>
        <end position="186"/>
    </location>
</feature>
<reference evidence="2 3" key="1">
    <citation type="journal article" date="2024" name="J Genomics">
        <title>Draft genome sequencing and assembly of Favolaschia claudopus CIRM-BRFM 2984 isolated from oak limbs.</title>
        <authorList>
            <person name="Navarro D."/>
            <person name="Drula E."/>
            <person name="Chaduli D."/>
            <person name="Cazenave R."/>
            <person name="Ahrendt S."/>
            <person name="Wang J."/>
            <person name="Lipzen A."/>
            <person name="Daum C."/>
            <person name="Barry K."/>
            <person name="Grigoriev I.V."/>
            <person name="Favel A."/>
            <person name="Rosso M.N."/>
            <person name="Martin F."/>
        </authorList>
    </citation>
    <scope>NUCLEOTIDE SEQUENCE [LARGE SCALE GENOMIC DNA]</scope>
    <source>
        <strain evidence="2 3">CIRM-BRFM 2984</strain>
    </source>
</reference>
<dbReference type="Proteomes" id="UP001362999">
    <property type="component" value="Unassembled WGS sequence"/>
</dbReference>
<feature type="region of interest" description="Disordered" evidence="1">
    <location>
        <begin position="162"/>
        <end position="194"/>
    </location>
</feature>
<keyword evidence="3" id="KW-1185">Reference proteome</keyword>
<proteinExistence type="predicted"/>
<name>A0AAW0BL64_9AGAR</name>
<evidence type="ECO:0000313" key="3">
    <source>
        <dbReference type="Proteomes" id="UP001362999"/>
    </source>
</evidence>
<comment type="caution">
    <text evidence="2">The sequence shown here is derived from an EMBL/GenBank/DDBJ whole genome shotgun (WGS) entry which is preliminary data.</text>
</comment>
<accession>A0AAW0BL64</accession>
<organism evidence="2 3">
    <name type="scientific">Favolaschia claudopus</name>
    <dbReference type="NCBI Taxonomy" id="2862362"/>
    <lineage>
        <taxon>Eukaryota</taxon>
        <taxon>Fungi</taxon>
        <taxon>Dikarya</taxon>
        <taxon>Basidiomycota</taxon>
        <taxon>Agaricomycotina</taxon>
        <taxon>Agaricomycetes</taxon>
        <taxon>Agaricomycetidae</taxon>
        <taxon>Agaricales</taxon>
        <taxon>Marasmiineae</taxon>
        <taxon>Mycenaceae</taxon>
        <taxon>Favolaschia</taxon>
    </lineage>
</organism>
<sequence>MVQGMHTVLDVPTGGRKTLAFCTRKNLLVISPLARDLTKRGIPAVALVSQAAEHEQSLKDFGLKKFRVAFVSPELAVGEILPRACPQVGAIPTEQHKAVEEWGTDDFRPAYSELICIIPPISQFVCDQAIEKSLHRYLEIAYSGLHPGDLITTCAASRDARTSAAGAKHNEMNTEHAASDLEKIRIETAPPETT</sequence>
<evidence type="ECO:0000256" key="1">
    <source>
        <dbReference type="SAM" id="MobiDB-lite"/>
    </source>
</evidence>
<dbReference type="Gene3D" id="3.40.50.300">
    <property type="entry name" value="P-loop containing nucleotide triphosphate hydrolases"/>
    <property type="match status" value="1"/>
</dbReference>